<dbReference type="Proteomes" id="UP000002164">
    <property type="component" value="Chromosome"/>
</dbReference>
<proteinExistence type="predicted"/>
<dbReference type="InterPro" id="IPR014973">
    <property type="entry name" value="DUF1835"/>
</dbReference>
<dbReference type="AlphaFoldDB" id="B1HV16"/>
<evidence type="ECO:0000313" key="3">
    <source>
        <dbReference type="EMBL" id="ACA39727.1"/>
    </source>
</evidence>
<gene>
    <name evidence="3" type="ordered locus">Bsph_2156</name>
</gene>
<dbReference type="HOGENOM" id="CLU_058771_0_0_9"/>
<dbReference type="Pfam" id="PF12395">
    <property type="entry name" value="DUF3658"/>
    <property type="match status" value="1"/>
</dbReference>
<name>B1HV16_LYSSC</name>
<dbReference type="EMBL" id="CP000817">
    <property type="protein sequence ID" value="ACA39727.1"/>
    <property type="molecule type" value="Genomic_DNA"/>
</dbReference>
<dbReference type="KEGG" id="lsp:Bsph_2156"/>
<evidence type="ECO:0000259" key="2">
    <source>
        <dbReference type="Pfam" id="PF12395"/>
    </source>
</evidence>
<feature type="domain" description="DUF1835" evidence="1">
    <location>
        <begin position="117"/>
        <end position="231"/>
    </location>
</feature>
<evidence type="ECO:0000313" key="4">
    <source>
        <dbReference type="Proteomes" id="UP000002164"/>
    </source>
</evidence>
<sequence>MEEVSIKLSFEKETKDMETVMHYPFIYFLYDHNQVLVYTIQTLDSITLANVVENGEWERYELPPSEPFTTFRHEQSDPKEGWSFWAAAEHLSYLVDTINDYIQLQRNRMTTTARGAHIVCSESAAGSLRVELAPPKYVIGFPEDLSIGPLWKLDEERGQAFRQKWLMENINDEMDDFVGPTKIRDAIREIRDIPSHLPIYIWCGDHIEEQCGLRFFLYVLRDQHNEIFLIHSNGQQVIERQWNPNLYDIKRLSVKGRQKFLQQWEGLAESTAVLRQWEHQHIQEVPENFYDSFIVKKLKEMHQEQGHVDFIQTGTFLLELLASMEKQPNIFYLEYRIRYLVYNGTLVLKGIPKSMRHYYVKLRQKTSLV</sequence>
<protein>
    <recommendedName>
        <fullName evidence="5">DUF1835 domain-containing protein</fullName>
    </recommendedName>
</protein>
<evidence type="ECO:0000259" key="1">
    <source>
        <dbReference type="Pfam" id="PF08874"/>
    </source>
</evidence>
<dbReference type="InterPro" id="IPR022123">
    <property type="entry name" value="DUF3658"/>
</dbReference>
<feature type="domain" description="DUF3658" evidence="2">
    <location>
        <begin position="249"/>
        <end position="358"/>
    </location>
</feature>
<accession>B1HV16</accession>
<reference evidence="3 4" key="1">
    <citation type="journal article" date="2008" name="J. Bacteriol.">
        <title>Complete genome sequence of the mosquitocidal bacterium Bacillus sphaericus C3-41 and comparison with those of closely related Bacillus species.</title>
        <authorList>
            <person name="Hu X."/>
            <person name="Fan W."/>
            <person name="Han B."/>
            <person name="Liu H."/>
            <person name="Zheng D."/>
            <person name="Li Q."/>
            <person name="Dong W."/>
            <person name="Yan J."/>
            <person name="Gao M."/>
            <person name="Berry C."/>
            <person name="Yuan Z."/>
        </authorList>
    </citation>
    <scope>NUCLEOTIDE SEQUENCE [LARGE SCALE GENOMIC DNA]</scope>
    <source>
        <strain evidence="3 4">C3-41</strain>
    </source>
</reference>
<organism evidence="3 4">
    <name type="scientific">Lysinibacillus sphaericus (strain C3-41)</name>
    <dbReference type="NCBI Taxonomy" id="444177"/>
    <lineage>
        <taxon>Bacteria</taxon>
        <taxon>Bacillati</taxon>
        <taxon>Bacillota</taxon>
        <taxon>Bacilli</taxon>
        <taxon>Bacillales</taxon>
        <taxon>Bacillaceae</taxon>
        <taxon>Lysinibacillus</taxon>
    </lineage>
</organism>
<evidence type="ECO:0008006" key="5">
    <source>
        <dbReference type="Google" id="ProtNLM"/>
    </source>
</evidence>
<dbReference type="EnsemblBacteria" id="ACA39727">
    <property type="protein sequence ID" value="ACA39727"/>
    <property type="gene ID" value="Bsph_2156"/>
</dbReference>
<dbReference type="Pfam" id="PF08874">
    <property type="entry name" value="DUF1835"/>
    <property type="match status" value="1"/>
</dbReference>